<dbReference type="EMBL" id="FMHV01000002">
    <property type="protein sequence ID" value="SCL20806.1"/>
    <property type="molecule type" value="Genomic_DNA"/>
</dbReference>
<gene>
    <name evidence="2" type="ORF">GA0070624_2121</name>
</gene>
<dbReference type="Proteomes" id="UP000199413">
    <property type="component" value="Unassembled WGS sequence"/>
</dbReference>
<dbReference type="STRING" id="568872.GA0070624_2121"/>
<dbReference type="GO" id="GO:0008168">
    <property type="term" value="F:methyltransferase activity"/>
    <property type="evidence" value="ECO:0007669"/>
    <property type="project" value="UniProtKB-KW"/>
</dbReference>
<keyword evidence="1 2" id="KW-0808">Transferase</keyword>
<sequence length="228" mass="25825">MSQQSPAVGSPGYGDSAHYDEKYLAWQSQSIDIKARRKVRTFQRYVKPTDTVLDFGCGGGSLIGGLRATRRIGVEINDVARAVAVEQYGIEAYRSLAEVADDSVDVVVTNHTLEHLASPYEALLQIAPKLKPGGKLVIVVPIDDWRAQRRWYPGDINRHLFTWTPLNLGNLLDEAGYAVQEQRIIRRTIMRGHDLYAKLPEPIFDFVRWVYSVVRHRQHLLMVATVKQ</sequence>
<reference evidence="3" key="1">
    <citation type="submission" date="2016-06" db="EMBL/GenBank/DDBJ databases">
        <authorList>
            <person name="Varghese N."/>
            <person name="Submissions Spin"/>
        </authorList>
    </citation>
    <scope>NUCLEOTIDE SEQUENCE [LARGE SCALE GENOMIC DNA]</scope>
    <source>
        <strain evidence="3">DSM 45431</strain>
    </source>
</reference>
<proteinExistence type="predicted"/>
<dbReference type="AlphaFoldDB" id="A0A1C6RUB9"/>
<dbReference type="InterPro" id="IPR029063">
    <property type="entry name" value="SAM-dependent_MTases_sf"/>
</dbReference>
<dbReference type="OrthoDB" id="9770553at2"/>
<evidence type="ECO:0000313" key="3">
    <source>
        <dbReference type="Proteomes" id="UP000199413"/>
    </source>
</evidence>
<organism evidence="2 3">
    <name type="scientific">Micromonospora rhizosphaerae</name>
    <dbReference type="NCBI Taxonomy" id="568872"/>
    <lineage>
        <taxon>Bacteria</taxon>
        <taxon>Bacillati</taxon>
        <taxon>Actinomycetota</taxon>
        <taxon>Actinomycetes</taxon>
        <taxon>Micromonosporales</taxon>
        <taxon>Micromonosporaceae</taxon>
        <taxon>Micromonospora</taxon>
    </lineage>
</organism>
<evidence type="ECO:0000256" key="1">
    <source>
        <dbReference type="ARBA" id="ARBA00022679"/>
    </source>
</evidence>
<keyword evidence="3" id="KW-1185">Reference proteome</keyword>
<dbReference type="PANTHER" id="PTHR43861">
    <property type="entry name" value="TRANS-ACONITATE 2-METHYLTRANSFERASE-RELATED"/>
    <property type="match status" value="1"/>
</dbReference>
<keyword evidence="2" id="KW-0489">Methyltransferase</keyword>
<protein>
    <submittedName>
        <fullName evidence="2">Methyltransferase domain-containing protein</fullName>
    </submittedName>
</protein>
<dbReference type="PANTHER" id="PTHR43861:SF3">
    <property type="entry name" value="PUTATIVE (AFU_ORTHOLOGUE AFUA_2G14390)-RELATED"/>
    <property type="match status" value="1"/>
</dbReference>
<dbReference type="RefSeq" id="WP_091339592.1">
    <property type="nucleotide sequence ID" value="NZ_FMHV01000002.1"/>
</dbReference>
<name>A0A1C6RUB9_9ACTN</name>
<dbReference type="SUPFAM" id="SSF53335">
    <property type="entry name" value="S-adenosyl-L-methionine-dependent methyltransferases"/>
    <property type="match status" value="1"/>
</dbReference>
<accession>A0A1C6RUB9</accession>
<dbReference type="Pfam" id="PF13489">
    <property type="entry name" value="Methyltransf_23"/>
    <property type="match status" value="1"/>
</dbReference>
<evidence type="ECO:0000313" key="2">
    <source>
        <dbReference type="EMBL" id="SCL20806.1"/>
    </source>
</evidence>
<dbReference type="GO" id="GO:0032259">
    <property type="term" value="P:methylation"/>
    <property type="evidence" value="ECO:0007669"/>
    <property type="project" value="UniProtKB-KW"/>
</dbReference>
<dbReference type="Gene3D" id="3.40.50.150">
    <property type="entry name" value="Vaccinia Virus protein VP39"/>
    <property type="match status" value="1"/>
</dbReference>